<gene>
    <name evidence="3" type="ORF">SAMN02745751_00372</name>
</gene>
<dbReference type="OrthoDB" id="9794407at2"/>
<evidence type="ECO:0000313" key="3">
    <source>
        <dbReference type="EMBL" id="SHI48652.1"/>
    </source>
</evidence>
<dbReference type="GO" id="GO:0016746">
    <property type="term" value="F:acyltransferase activity"/>
    <property type="evidence" value="ECO:0007669"/>
    <property type="project" value="UniProtKB-KW"/>
</dbReference>
<organism evidence="3 4">
    <name type="scientific">Dethiosulfatibacter aminovorans DSM 17477</name>
    <dbReference type="NCBI Taxonomy" id="1121476"/>
    <lineage>
        <taxon>Bacteria</taxon>
        <taxon>Bacillati</taxon>
        <taxon>Bacillota</taxon>
        <taxon>Tissierellia</taxon>
        <taxon>Dethiosulfatibacter</taxon>
    </lineage>
</organism>
<dbReference type="AlphaFoldDB" id="A0A1M6BIT8"/>
<dbReference type="PANTHER" id="PTHR43300">
    <property type="entry name" value="ACETYLTRANSFERASE"/>
    <property type="match status" value="1"/>
</dbReference>
<keyword evidence="3" id="KW-0012">Acyltransferase</keyword>
<dbReference type="InterPro" id="IPR001451">
    <property type="entry name" value="Hexapep"/>
</dbReference>
<dbReference type="Gene3D" id="3.40.50.20">
    <property type="match status" value="1"/>
</dbReference>
<dbReference type="Gene3D" id="2.160.10.10">
    <property type="entry name" value="Hexapeptide repeat proteins"/>
    <property type="match status" value="2"/>
</dbReference>
<reference evidence="3 4" key="1">
    <citation type="submission" date="2016-11" db="EMBL/GenBank/DDBJ databases">
        <authorList>
            <person name="Jaros S."/>
            <person name="Januszkiewicz K."/>
            <person name="Wedrychowicz H."/>
        </authorList>
    </citation>
    <scope>NUCLEOTIDE SEQUENCE [LARGE SCALE GENOMIC DNA]</scope>
    <source>
        <strain evidence="3 4">DSM 17477</strain>
    </source>
</reference>
<dbReference type="InterPro" id="IPR041561">
    <property type="entry name" value="PglD_N"/>
</dbReference>
<evidence type="ECO:0000259" key="2">
    <source>
        <dbReference type="Pfam" id="PF17836"/>
    </source>
</evidence>
<sequence length="214" mass="22563">MLKGDAAMEGIFLIGAGSYGDVIYDLAVECGYEVLGYYDDTMDAGTVVNGVEVLGPIKEFLDQEAIEGNYAVTIGNVGIRNDWFRIIRAKGGDTPSLVHPSSYVSPSAEIGEGVYIQPSVSIWTKVKIGDFCIVAPMSSISHHTVLGEGCFITPGCTIGSKIVFGRKVFVGMGSTVMSGVRKMGDCSFVGAGSLVIKDVDEGGKVFGSPAKVRE</sequence>
<dbReference type="RefSeq" id="WP_073046284.1">
    <property type="nucleotide sequence ID" value="NZ_FQZL01000005.1"/>
</dbReference>
<dbReference type="CDD" id="cd03360">
    <property type="entry name" value="LbH_AT_putative"/>
    <property type="match status" value="1"/>
</dbReference>
<dbReference type="PANTHER" id="PTHR43300:SF7">
    <property type="entry name" value="UDP-N-ACETYLBACILLOSAMINE N-ACETYLTRANSFERASE"/>
    <property type="match status" value="1"/>
</dbReference>
<feature type="domain" description="PglD N-terminal" evidence="2">
    <location>
        <begin position="11"/>
        <end position="85"/>
    </location>
</feature>
<dbReference type="Proteomes" id="UP000184052">
    <property type="component" value="Unassembled WGS sequence"/>
</dbReference>
<evidence type="ECO:0000256" key="1">
    <source>
        <dbReference type="PIRSR" id="PIRSR620019-2"/>
    </source>
</evidence>
<accession>A0A1M6BIT8</accession>
<keyword evidence="4" id="KW-1185">Reference proteome</keyword>
<name>A0A1M6BIT8_9FIRM</name>
<dbReference type="SUPFAM" id="SSF51161">
    <property type="entry name" value="Trimeric LpxA-like enzymes"/>
    <property type="match status" value="1"/>
</dbReference>
<dbReference type="NCBIfam" id="TIGR03570">
    <property type="entry name" value="NeuD_NnaD"/>
    <property type="match status" value="1"/>
</dbReference>
<dbReference type="InterPro" id="IPR020019">
    <property type="entry name" value="AcTrfase_PglD-like"/>
</dbReference>
<dbReference type="STRING" id="1121476.SAMN02745751_00372"/>
<dbReference type="EMBL" id="FQZL01000005">
    <property type="protein sequence ID" value="SHI48652.1"/>
    <property type="molecule type" value="Genomic_DNA"/>
</dbReference>
<evidence type="ECO:0000313" key="4">
    <source>
        <dbReference type="Proteomes" id="UP000184052"/>
    </source>
</evidence>
<protein>
    <submittedName>
        <fullName evidence="3">Sugar O-acyltransferase, sialic acid O-acetyltransferase NeuD family</fullName>
    </submittedName>
</protein>
<keyword evidence="3" id="KW-0808">Transferase</keyword>
<proteinExistence type="predicted"/>
<dbReference type="InterPro" id="IPR050179">
    <property type="entry name" value="Trans_hexapeptide_repeat"/>
</dbReference>
<dbReference type="Pfam" id="PF00132">
    <property type="entry name" value="Hexapep"/>
    <property type="match status" value="1"/>
</dbReference>
<dbReference type="Pfam" id="PF17836">
    <property type="entry name" value="PglD_N"/>
    <property type="match status" value="1"/>
</dbReference>
<feature type="binding site" evidence="1">
    <location>
        <position position="75"/>
    </location>
    <ligand>
        <name>substrate</name>
    </ligand>
</feature>
<dbReference type="InterPro" id="IPR011004">
    <property type="entry name" value="Trimer_LpxA-like_sf"/>
</dbReference>